<keyword evidence="3" id="KW-1185">Reference proteome</keyword>
<comment type="caution">
    <text evidence="2">The sequence shown here is derived from an EMBL/GenBank/DDBJ whole genome shotgun (WGS) entry which is preliminary data.</text>
</comment>
<dbReference type="GO" id="GO:0005737">
    <property type="term" value="C:cytoplasm"/>
    <property type="evidence" value="ECO:0007669"/>
    <property type="project" value="TreeGrafter"/>
</dbReference>
<dbReference type="EMBL" id="PDNA01000119">
    <property type="protein sequence ID" value="PGH12329.1"/>
    <property type="molecule type" value="Genomic_DNA"/>
</dbReference>
<organism evidence="2 3">
    <name type="scientific">Polytolypa hystricis (strain UAMH7299)</name>
    <dbReference type="NCBI Taxonomy" id="1447883"/>
    <lineage>
        <taxon>Eukaryota</taxon>
        <taxon>Fungi</taxon>
        <taxon>Dikarya</taxon>
        <taxon>Ascomycota</taxon>
        <taxon>Pezizomycotina</taxon>
        <taxon>Eurotiomycetes</taxon>
        <taxon>Eurotiomycetidae</taxon>
        <taxon>Onygenales</taxon>
        <taxon>Onygenales incertae sedis</taxon>
        <taxon>Polytolypa</taxon>
    </lineage>
</organism>
<dbReference type="AlphaFoldDB" id="A0A2B7XTN9"/>
<dbReference type="InterPro" id="IPR005334">
    <property type="entry name" value="Tctex-1-like"/>
</dbReference>
<dbReference type="PANTHER" id="PTHR21255">
    <property type="entry name" value="T-COMPLEX-ASSOCIATED-TESTIS-EXPRESSED 1/ DYNEIN LIGHT CHAIN"/>
    <property type="match status" value="1"/>
</dbReference>
<dbReference type="Proteomes" id="UP000224634">
    <property type="component" value="Unassembled WGS sequence"/>
</dbReference>
<reference evidence="2 3" key="1">
    <citation type="submission" date="2017-10" db="EMBL/GenBank/DDBJ databases">
        <title>Comparative genomics in systemic dimorphic fungi from Ajellomycetaceae.</title>
        <authorList>
            <person name="Munoz J.F."/>
            <person name="Mcewen J.G."/>
            <person name="Clay O.K."/>
            <person name="Cuomo C.A."/>
        </authorList>
    </citation>
    <scope>NUCLEOTIDE SEQUENCE [LARGE SCALE GENOMIC DNA]</scope>
    <source>
        <strain evidence="2 3">UAMH7299</strain>
    </source>
</reference>
<dbReference type="GO" id="GO:0005868">
    <property type="term" value="C:cytoplasmic dynein complex"/>
    <property type="evidence" value="ECO:0007669"/>
    <property type="project" value="TreeGrafter"/>
</dbReference>
<protein>
    <recommendedName>
        <fullName evidence="4">Topoisomerase I damage affected protein 2</fullName>
    </recommendedName>
</protein>
<name>A0A2B7XTN9_POLH7</name>
<proteinExistence type="predicted"/>
<dbReference type="OrthoDB" id="10059120at2759"/>
<gene>
    <name evidence="2" type="ORF">AJ80_06739</name>
</gene>
<dbReference type="Pfam" id="PF03645">
    <property type="entry name" value="Tctex-1"/>
    <property type="match status" value="1"/>
</dbReference>
<evidence type="ECO:0000313" key="3">
    <source>
        <dbReference type="Proteomes" id="UP000224634"/>
    </source>
</evidence>
<dbReference type="GO" id="GO:0045505">
    <property type="term" value="F:dynein intermediate chain binding"/>
    <property type="evidence" value="ECO:0007669"/>
    <property type="project" value="TreeGrafter"/>
</dbReference>
<dbReference type="Gene3D" id="3.30.1140.40">
    <property type="entry name" value="Tctex-1"/>
    <property type="match status" value="1"/>
</dbReference>
<feature type="region of interest" description="Disordered" evidence="1">
    <location>
        <begin position="87"/>
        <end position="114"/>
    </location>
</feature>
<dbReference type="InterPro" id="IPR038586">
    <property type="entry name" value="Tctex-1-like_sf"/>
</dbReference>
<feature type="compositionally biased region" description="Low complexity" evidence="1">
    <location>
        <begin position="87"/>
        <end position="103"/>
    </location>
</feature>
<dbReference type="STRING" id="1447883.A0A2B7XTN9"/>
<accession>A0A2B7XTN9</accession>
<dbReference type="PANTHER" id="PTHR21255:SF4">
    <property type="entry name" value="DYNEIN LIGHT CHAIN TCTEX-TYPE"/>
    <property type="match status" value="1"/>
</dbReference>
<evidence type="ECO:0008006" key="4">
    <source>
        <dbReference type="Google" id="ProtNLM"/>
    </source>
</evidence>
<sequence length="183" mass="19750">MGTETAQGNLPVSTDELTKIAVEVCIYSARYSPKSPPYLASSILTHNSATQACDAALQDAQSYDHEQVSQWSSQIINKVLQSLIAATTPSPSTSDDASPSATTENNKPSTPPYRFNVNCTIIQQGAIPADAAESPEKVGRRGMHSASGAYWDVQRDGMWTYKYPGATERAMDLVLNVVWFGTS</sequence>
<dbReference type="GO" id="GO:0007018">
    <property type="term" value="P:microtubule-based movement"/>
    <property type="evidence" value="ECO:0007669"/>
    <property type="project" value="TreeGrafter"/>
</dbReference>
<evidence type="ECO:0000256" key="1">
    <source>
        <dbReference type="SAM" id="MobiDB-lite"/>
    </source>
</evidence>
<evidence type="ECO:0000313" key="2">
    <source>
        <dbReference type="EMBL" id="PGH12329.1"/>
    </source>
</evidence>